<evidence type="ECO:0000313" key="4">
    <source>
        <dbReference type="EMBL" id="RQD76186.1"/>
    </source>
</evidence>
<dbReference type="EMBL" id="QZAA01000130">
    <property type="protein sequence ID" value="RQD76186.1"/>
    <property type="molecule type" value="Genomic_DNA"/>
</dbReference>
<proteinExistence type="predicted"/>
<keyword evidence="3" id="KW-0812">Transmembrane</keyword>
<keyword evidence="3" id="KW-0472">Membrane</keyword>
<reference evidence="4 5" key="1">
    <citation type="submission" date="2018-08" db="EMBL/GenBank/DDBJ databases">
        <title>The metabolism and importance of syntrophic acetate oxidation coupled to methane or sulfide production in haloalkaline environments.</title>
        <authorList>
            <person name="Timmers P.H.A."/>
            <person name="Vavourakis C.D."/>
            <person name="Sorokin D.Y."/>
            <person name="Sinninghe Damste J.S."/>
            <person name="Muyzer G."/>
            <person name="Stams A.J.M."/>
            <person name="Plugge C.M."/>
        </authorList>
    </citation>
    <scope>NUCLEOTIDE SEQUENCE [LARGE SCALE GENOMIC DNA]</scope>
    <source>
        <strain evidence="4">MSAO_Bac1</strain>
    </source>
</reference>
<sequence>MTENNKRATTSKRKIISWLGTLLIIAGVTLALFPFLQNYYIRYQETSRVEEKINQEPVKEEETEDAPLILPDEETVKPEPQELPENLIPREGVLEIPAIDLKVTVGYGVELSDLKDSPGFYPQSGYPEEGNVSIAGHRTTYGAWFRHLDELKEGDEIRLYYGDKIYYYFVEEVFPTHSRDWGVIEPTPTAALTLTTCHPPGWATQRLIVRAHLSDVVSL</sequence>
<dbReference type="AlphaFoldDB" id="A0A424YEZ3"/>
<dbReference type="InterPro" id="IPR023365">
    <property type="entry name" value="Sortase_dom-sf"/>
</dbReference>
<feature type="active site" description="Proton donor/acceptor" evidence="2">
    <location>
        <position position="137"/>
    </location>
</feature>
<organism evidence="4 5">
    <name type="scientific">Candidatus Syntrophonatronum acetioxidans</name>
    <dbReference type="NCBI Taxonomy" id="1795816"/>
    <lineage>
        <taxon>Bacteria</taxon>
        <taxon>Bacillati</taxon>
        <taxon>Bacillota</taxon>
        <taxon>Clostridia</taxon>
        <taxon>Eubacteriales</taxon>
        <taxon>Syntrophomonadaceae</taxon>
        <taxon>Candidatus Syntrophonatronum</taxon>
    </lineage>
</organism>
<evidence type="ECO:0000256" key="2">
    <source>
        <dbReference type="PIRSR" id="PIRSR605754-1"/>
    </source>
</evidence>
<dbReference type="InterPro" id="IPR042003">
    <property type="entry name" value="Sortase_E"/>
</dbReference>
<feature type="active site" description="Acyl-thioester intermediate" evidence="2">
    <location>
        <position position="197"/>
    </location>
</feature>
<keyword evidence="1" id="KW-0378">Hydrolase</keyword>
<keyword evidence="3" id="KW-1133">Transmembrane helix</keyword>
<evidence type="ECO:0000256" key="1">
    <source>
        <dbReference type="ARBA" id="ARBA00022801"/>
    </source>
</evidence>
<gene>
    <name evidence="4" type="ORF">D5R97_04775</name>
</gene>
<evidence type="ECO:0000256" key="3">
    <source>
        <dbReference type="SAM" id="Phobius"/>
    </source>
</evidence>
<dbReference type="GO" id="GO:0016787">
    <property type="term" value="F:hydrolase activity"/>
    <property type="evidence" value="ECO:0007669"/>
    <property type="project" value="UniProtKB-KW"/>
</dbReference>
<accession>A0A424YEZ3</accession>
<dbReference type="Proteomes" id="UP000285138">
    <property type="component" value="Unassembled WGS sequence"/>
</dbReference>
<dbReference type="Pfam" id="PF04203">
    <property type="entry name" value="Sortase"/>
    <property type="match status" value="1"/>
</dbReference>
<dbReference type="SUPFAM" id="SSF63817">
    <property type="entry name" value="Sortase"/>
    <property type="match status" value="1"/>
</dbReference>
<name>A0A424YEZ3_9FIRM</name>
<dbReference type="InterPro" id="IPR005754">
    <property type="entry name" value="Sortase"/>
</dbReference>
<dbReference type="Gene3D" id="2.40.260.10">
    <property type="entry name" value="Sortase"/>
    <property type="match status" value="1"/>
</dbReference>
<dbReference type="CDD" id="cd05830">
    <property type="entry name" value="Sortase_E"/>
    <property type="match status" value="1"/>
</dbReference>
<evidence type="ECO:0000313" key="5">
    <source>
        <dbReference type="Proteomes" id="UP000285138"/>
    </source>
</evidence>
<feature type="transmembrane region" description="Helical" evidence="3">
    <location>
        <begin position="15"/>
        <end position="36"/>
    </location>
</feature>
<protein>
    <submittedName>
        <fullName evidence="4">Sortase</fullName>
    </submittedName>
</protein>
<dbReference type="NCBIfam" id="TIGR01076">
    <property type="entry name" value="sortase_fam"/>
    <property type="match status" value="1"/>
</dbReference>
<comment type="caution">
    <text evidence="4">The sequence shown here is derived from an EMBL/GenBank/DDBJ whole genome shotgun (WGS) entry which is preliminary data.</text>
</comment>